<keyword evidence="5" id="KW-1185">Reference proteome</keyword>
<sequence length="277" mass="30471">MSQPVAIITGASSGIGLAVTKHLVADGWRVVMADITEESGKAIAAELGDQVLFCAIDVSSYPQQADLFKKAFSWGGDRLELFAANAGIADTQFLHENDYHCDEDGTVLPLSLKTMDVNFTAVVQGIWLFKHYARQNKVPGGKVIITSSAAGLYQMGTNPIYTASKHALIGLTRALGPLFDQQNIQVNAICPAFVLTGLCPKDIRDRFPKEHVTPMSTIIKAYETFINDDSLSGQTVEVSLNQLYFRTQPDYPNESQRWLAEDSTSFWEEAYKEPVQS</sequence>
<organism evidence="4 5">
    <name type="scientific">Penicillium malachiteum</name>
    <dbReference type="NCBI Taxonomy" id="1324776"/>
    <lineage>
        <taxon>Eukaryota</taxon>
        <taxon>Fungi</taxon>
        <taxon>Dikarya</taxon>
        <taxon>Ascomycota</taxon>
        <taxon>Pezizomycotina</taxon>
        <taxon>Eurotiomycetes</taxon>
        <taxon>Eurotiomycetidae</taxon>
        <taxon>Eurotiales</taxon>
        <taxon>Aspergillaceae</taxon>
        <taxon>Penicillium</taxon>
    </lineage>
</organism>
<dbReference type="Proteomes" id="UP001215712">
    <property type="component" value="Unassembled WGS sequence"/>
</dbReference>
<name>A0AAD6HLR7_9EURO</name>
<dbReference type="SUPFAM" id="SSF51735">
    <property type="entry name" value="NAD(P)-binding Rossmann-fold domains"/>
    <property type="match status" value="1"/>
</dbReference>
<dbReference type="GO" id="GO:0005737">
    <property type="term" value="C:cytoplasm"/>
    <property type="evidence" value="ECO:0007669"/>
    <property type="project" value="TreeGrafter"/>
</dbReference>
<dbReference type="PANTHER" id="PTHR44229:SF4">
    <property type="entry name" value="15-HYDROXYPROSTAGLANDIN DEHYDROGENASE [NAD(+)]"/>
    <property type="match status" value="1"/>
</dbReference>
<dbReference type="CDD" id="cd05323">
    <property type="entry name" value="ADH_SDR_c_like"/>
    <property type="match status" value="1"/>
</dbReference>
<dbReference type="GO" id="GO:0016616">
    <property type="term" value="F:oxidoreductase activity, acting on the CH-OH group of donors, NAD or NADP as acceptor"/>
    <property type="evidence" value="ECO:0007669"/>
    <property type="project" value="TreeGrafter"/>
</dbReference>
<dbReference type="AlphaFoldDB" id="A0AAD6HLR7"/>
<protein>
    <submittedName>
        <fullName evidence="4">Uncharacterized protein</fullName>
    </submittedName>
</protein>
<dbReference type="PROSITE" id="PS00061">
    <property type="entry name" value="ADH_SHORT"/>
    <property type="match status" value="1"/>
</dbReference>
<keyword evidence="2" id="KW-0521">NADP</keyword>
<comment type="caution">
    <text evidence="4">The sequence shown here is derived from an EMBL/GenBank/DDBJ whole genome shotgun (WGS) entry which is preliminary data.</text>
</comment>
<reference evidence="4" key="2">
    <citation type="submission" date="2023-01" db="EMBL/GenBank/DDBJ databases">
        <authorList>
            <person name="Petersen C."/>
        </authorList>
    </citation>
    <scope>NUCLEOTIDE SEQUENCE</scope>
    <source>
        <strain evidence="4">IBT 17514</strain>
    </source>
</reference>
<reference evidence="4" key="1">
    <citation type="journal article" date="2023" name="IMA Fungus">
        <title>Comparative genomic study of the Penicillium genus elucidates a diverse pangenome and 15 lateral gene transfer events.</title>
        <authorList>
            <person name="Petersen C."/>
            <person name="Sorensen T."/>
            <person name="Nielsen M.R."/>
            <person name="Sondergaard T.E."/>
            <person name="Sorensen J.L."/>
            <person name="Fitzpatrick D.A."/>
            <person name="Frisvad J.C."/>
            <person name="Nielsen K.L."/>
        </authorList>
    </citation>
    <scope>NUCLEOTIDE SEQUENCE</scope>
    <source>
        <strain evidence="4">IBT 17514</strain>
    </source>
</reference>
<dbReference type="InterPro" id="IPR036291">
    <property type="entry name" value="NAD(P)-bd_dom_sf"/>
</dbReference>
<dbReference type="Gene3D" id="3.40.50.720">
    <property type="entry name" value="NAD(P)-binding Rossmann-like Domain"/>
    <property type="match status" value="1"/>
</dbReference>
<dbReference type="InterPro" id="IPR020904">
    <property type="entry name" value="Sc_DH/Rdtase_CS"/>
</dbReference>
<gene>
    <name evidence="4" type="ORF">N7493_005932</name>
</gene>
<evidence type="ECO:0000256" key="2">
    <source>
        <dbReference type="ARBA" id="ARBA00022857"/>
    </source>
</evidence>
<evidence type="ECO:0000313" key="4">
    <source>
        <dbReference type="EMBL" id="KAJ5726905.1"/>
    </source>
</evidence>
<dbReference type="EMBL" id="JAQJAN010000007">
    <property type="protein sequence ID" value="KAJ5726905.1"/>
    <property type="molecule type" value="Genomic_DNA"/>
</dbReference>
<comment type="similarity">
    <text evidence="1">Belongs to the short-chain dehydrogenases/reductases (SDR) family.</text>
</comment>
<dbReference type="InterPro" id="IPR002347">
    <property type="entry name" value="SDR_fam"/>
</dbReference>
<evidence type="ECO:0000256" key="3">
    <source>
        <dbReference type="ARBA" id="ARBA00023002"/>
    </source>
</evidence>
<evidence type="ECO:0000313" key="5">
    <source>
        <dbReference type="Proteomes" id="UP001215712"/>
    </source>
</evidence>
<dbReference type="Pfam" id="PF00106">
    <property type="entry name" value="adh_short"/>
    <property type="match status" value="1"/>
</dbReference>
<dbReference type="PANTHER" id="PTHR44229">
    <property type="entry name" value="15-HYDROXYPROSTAGLANDIN DEHYDROGENASE [NAD(+)]"/>
    <property type="match status" value="1"/>
</dbReference>
<dbReference type="PRINTS" id="PR00081">
    <property type="entry name" value="GDHRDH"/>
</dbReference>
<keyword evidence="3" id="KW-0560">Oxidoreductase</keyword>
<evidence type="ECO:0000256" key="1">
    <source>
        <dbReference type="ARBA" id="ARBA00006484"/>
    </source>
</evidence>
<proteinExistence type="inferred from homology"/>
<accession>A0AAD6HLR7</accession>